<protein>
    <recommendedName>
        <fullName evidence="4">Mechanosensitive ion channel protein MscL</fullName>
    </recommendedName>
</protein>
<keyword evidence="1" id="KW-0472">Membrane</keyword>
<evidence type="ECO:0000313" key="2">
    <source>
        <dbReference type="EMBL" id="OHA60832.1"/>
    </source>
</evidence>
<dbReference type="SUPFAM" id="SSF81330">
    <property type="entry name" value="Gated mechanosensitive channel"/>
    <property type="match status" value="1"/>
</dbReference>
<feature type="transmembrane region" description="Helical" evidence="1">
    <location>
        <begin position="39"/>
        <end position="62"/>
    </location>
</feature>
<sequence length="75" mass="7856">MSKVVSALVSDIVNPLLGLVLGAAGDLKSASLSIGSATILYGDLIVVIIDFVVIALVVYYGIRIIGIDRLDKKKV</sequence>
<dbReference type="InterPro" id="IPR037673">
    <property type="entry name" value="MSC/AndL"/>
</dbReference>
<name>A0A1G2QLF6_9BACT</name>
<accession>A0A1G2QLF6</accession>
<reference evidence="2 3" key="1">
    <citation type="journal article" date="2016" name="Nat. Commun.">
        <title>Thousands of microbial genomes shed light on interconnected biogeochemical processes in an aquifer system.</title>
        <authorList>
            <person name="Anantharaman K."/>
            <person name="Brown C.T."/>
            <person name="Hug L.A."/>
            <person name="Sharon I."/>
            <person name="Castelle C.J."/>
            <person name="Probst A.J."/>
            <person name="Thomas B.C."/>
            <person name="Singh A."/>
            <person name="Wilkins M.J."/>
            <person name="Karaoz U."/>
            <person name="Brodie E.L."/>
            <person name="Williams K.H."/>
            <person name="Hubbard S.S."/>
            <person name="Banfield J.F."/>
        </authorList>
    </citation>
    <scope>NUCLEOTIDE SEQUENCE [LARGE SCALE GENOMIC DNA]</scope>
</reference>
<dbReference type="Proteomes" id="UP000177090">
    <property type="component" value="Unassembled WGS sequence"/>
</dbReference>
<dbReference type="InterPro" id="IPR036019">
    <property type="entry name" value="MscL_channel"/>
</dbReference>
<dbReference type="STRING" id="1802440.A2569_02685"/>
<evidence type="ECO:0000313" key="3">
    <source>
        <dbReference type="Proteomes" id="UP000177090"/>
    </source>
</evidence>
<keyword evidence="1" id="KW-1133">Transmembrane helix</keyword>
<keyword evidence="1" id="KW-0812">Transmembrane</keyword>
<gene>
    <name evidence="2" type="ORF">A2569_02685</name>
</gene>
<proteinExistence type="predicted"/>
<dbReference type="EMBL" id="MHTL01000008">
    <property type="protein sequence ID" value="OHA60832.1"/>
    <property type="molecule type" value="Genomic_DNA"/>
</dbReference>
<evidence type="ECO:0008006" key="4">
    <source>
        <dbReference type="Google" id="ProtNLM"/>
    </source>
</evidence>
<dbReference type="Pfam" id="PF01741">
    <property type="entry name" value="MscL"/>
    <property type="match status" value="1"/>
</dbReference>
<dbReference type="Gene3D" id="1.10.1200.120">
    <property type="entry name" value="Large-conductance mechanosensitive channel, MscL, domain 1"/>
    <property type="match status" value="1"/>
</dbReference>
<organism evidence="2 3">
    <name type="scientific">Candidatus Vogelbacteria bacterium RIFOXYD1_FULL_51_18</name>
    <dbReference type="NCBI Taxonomy" id="1802440"/>
    <lineage>
        <taxon>Bacteria</taxon>
        <taxon>Candidatus Vogeliibacteriota</taxon>
    </lineage>
</organism>
<comment type="caution">
    <text evidence="2">The sequence shown here is derived from an EMBL/GenBank/DDBJ whole genome shotgun (WGS) entry which is preliminary data.</text>
</comment>
<evidence type="ECO:0000256" key="1">
    <source>
        <dbReference type="SAM" id="Phobius"/>
    </source>
</evidence>
<dbReference type="AlphaFoldDB" id="A0A1G2QLF6"/>